<dbReference type="EMBL" id="GEVM01027922">
    <property type="protein sequence ID" value="JAU78016.1"/>
    <property type="molecule type" value="Transcribed_RNA"/>
</dbReference>
<proteinExistence type="predicted"/>
<reference evidence="1" key="1">
    <citation type="submission" date="2016-07" db="EMBL/GenBank/DDBJ databases">
        <title>De novo transcriptome assembly of four accessions of the metal hyperaccumulator plant Noccaea caerulescens.</title>
        <authorList>
            <person name="Blande D."/>
            <person name="Halimaa P."/>
            <person name="Tervahauta A.I."/>
            <person name="Aarts M.G."/>
            <person name="Karenlampi S.O."/>
        </authorList>
    </citation>
    <scope>NUCLEOTIDE SEQUENCE</scope>
</reference>
<accession>A0A1J3IF18</accession>
<protein>
    <submittedName>
        <fullName evidence="1">Uncharacterized protein</fullName>
    </submittedName>
</protein>
<name>A0A1J3IF18_NOCCA</name>
<sequence>MLAHHDKRAIIKSKTAITIEASSSISEYLKQRTGKALDTKRTYQTKNLNKIERLMDSLRPASACNWKVATEIGFRFSDNYLDHAELIKQVCKVMPSSSSLSH</sequence>
<evidence type="ECO:0000313" key="1">
    <source>
        <dbReference type="EMBL" id="JAU78016.1"/>
    </source>
</evidence>
<organism evidence="1">
    <name type="scientific">Noccaea caerulescens</name>
    <name type="common">Alpine penny-cress</name>
    <name type="synonym">Thlaspi caerulescens</name>
    <dbReference type="NCBI Taxonomy" id="107243"/>
    <lineage>
        <taxon>Eukaryota</taxon>
        <taxon>Viridiplantae</taxon>
        <taxon>Streptophyta</taxon>
        <taxon>Embryophyta</taxon>
        <taxon>Tracheophyta</taxon>
        <taxon>Spermatophyta</taxon>
        <taxon>Magnoliopsida</taxon>
        <taxon>eudicotyledons</taxon>
        <taxon>Gunneridae</taxon>
        <taxon>Pentapetalae</taxon>
        <taxon>rosids</taxon>
        <taxon>malvids</taxon>
        <taxon>Brassicales</taxon>
        <taxon>Brassicaceae</taxon>
        <taxon>Coluteocarpeae</taxon>
        <taxon>Noccaea</taxon>
    </lineage>
</organism>
<dbReference type="AlphaFoldDB" id="A0A1J3IF18"/>
<gene>
    <name evidence="1" type="ORF">MP_TR26441_c1_g1_i1_g.77081</name>
</gene>